<proteinExistence type="predicted"/>
<dbReference type="AlphaFoldDB" id="A0ABC8QVG1"/>
<evidence type="ECO:0000313" key="3">
    <source>
        <dbReference type="EMBL" id="CAK9174369.1"/>
    </source>
</evidence>
<dbReference type="EMBL" id="CAUOFW020006348">
    <property type="protein sequence ID" value="CAK9174369.1"/>
    <property type="molecule type" value="Genomic_DNA"/>
</dbReference>
<keyword evidence="4" id="KW-1185">Reference proteome</keyword>
<accession>A0ABC8QVG1</accession>
<feature type="non-terminal residue" evidence="2">
    <location>
        <position position="55"/>
    </location>
</feature>
<evidence type="ECO:0000256" key="1">
    <source>
        <dbReference type="SAM" id="MobiDB-lite"/>
    </source>
</evidence>
<comment type="caution">
    <text evidence="2">The sequence shown here is derived from an EMBL/GenBank/DDBJ whole genome shotgun (WGS) entry which is preliminary data.</text>
</comment>
<gene>
    <name evidence="2" type="ORF">ILEXP_LOCUS3732</name>
    <name evidence="3" type="ORF">ILEXP_LOCUS44116</name>
</gene>
<feature type="region of interest" description="Disordered" evidence="1">
    <location>
        <begin position="34"/>
        <end position="55"/>
    </location>
</feature>
<protein>
    <submittedName>
        <fullName evidence="2">Uncharacterized protein</fullName>
    </submittedName>
</protein>
<feature type="non-terminal residue" evidence="2">
    <location>
        <position position="1"/>
    </location>
</feature>
<sequence length="55" mass="6122">ETSVLRRKLLEHANLVRYAENLKIDFIEAGASLSSNQPFQSDSSSSASRRGPSNW</sequence>
<dbReference type="EMBL" id="CAUOFW020000775">
    <property type="protein sequence ID" value="CAK9136726.1"/>
    <property type="molecule type" value="Genomic_DNA"/>
</dbReference>
<organism evidence="2 4">
    <name type="scientific">Ilex paraguariensis</name>
    <name type="common">yerba mate</name>
    <dbReference type="NCBI Taxonomy" id="185542"/>
    <lineage>
        <taxon>Eukaryota</taxon>
        <taxon>Viridiplantae</taxon>
        <taxon>Streptophyta</taxon>
        <taxon>Embryophyta</taxon>
        <taxon>Tracheophyta</taxon>
        <taxon>Spermatophyta</taxon>
        <taxon>Magnoliopsida</taxon>
        <taxon>eudicotyledons</taxon>
        <taxon>Gunneridae</taxon>
        <taxon>Pentapetalae</taxon>
        <taxon>asterids</taxon>
        <taxon>campanulids</taxon>
        <taxon>Aquifoliales</taxon>
        <taxon>Aquifoliaceae</taxon>
        <taxon>Ilex</taxon>
    </lineage>
</organism>
<name>A0ABC8QVG1_9AQUA</name>
<reference evidence="2 4" key="1">
    <citation type="submission" date="2024-02" db="EMBL/GenBank/DDBJ databases">
        <authorList>
            <person name="Vignale AGUSTIN F."/>
            <person name="Sosa J E."/>
            <person name="Modenutti C."/>
        </authorList>
    </citation>
    <scope>NUCLEOTIDE SEQUENCE [LARGE SCALE GENOMIC DNA]</scope>
</reference>
<dbReference type="Proteomes" id="UP001642360">
    <property type="component" value="Unassembled WGS sequence"/>
</dbReference>
<evidence type="ECO:0000313" key="4">
    <source>
        <dbReference type="Proteomes" id="UP001642360"/>
    </source>
</evidence>
<evidence type="ECO:0000313" key="2">
    <source>
        <dbReference type="EMBL" id="CAK9136726.1"/>
    </source>
</evidence>